<protein>
    <submittedName>
        <fullName evidence="1">Uncharacterized protein</fullName>
    </submittedName>
</protein>
<reference evidence="2" key="1">
    <citation type="submission" date="2019-01" db="EMBL/GenBank/DDBJ databases">
        <title>Cytophagaceae bacterium strain CAR-16.</title>
        <authorList>
            <person name="Chen W.-M."/>
        </authorList>
    </citation>
    <scope>NUCLEOTIDE SEQUENCE [LARGE SCALE GENOMIC DNA]</scope>
    <source>
        <strain evidence="2">CHR27</strain>
    </source>
</reference>
<accession>A0A4Q1KEV4</accession>
<dbReference type="EMBL" id="SBKP01000012">
    <property type="protein sequence ID" value="RXR27519.1"/>
    <property type="molecule type" value="Genomic_DNA"/>
</dbReference>
<dbReference type="Proteomes" id="UP000290958">
    <property type="component" value="Unassembled WGS sequence"/>
</dbReference>
<gene>
    <name evidence="1" type="ORF">EQG66_11560</name>
</gene>
<dbReference type="OrthoDB" id="117664at2"/>
<keyword evidence="2" id="KW-1185">Reference proteome</keyword>
<dbReference type="RefSeq" id="WP_129404751.1">
    <property type="nucleotide sequence ID" value="NZ_SBKP01000012.1"/>
</dbReference>
<name>A0A4Q1KEV4_9SPHN</name>
<organism evidence="1 2">
    <name type="scientific">Sphingobium fluviale</name>
    <dbReference type="NCBI Taxonomy" id="2506423"/>
    <lineage>
        <taxon>Bacteria</taxon>
        <taxon>Pseudomonadati</taxon>
        <taxon>Pseudomonadota</taxon>
        <taxon>Alphaproteobacteria</taxon>
        <taxon>Sphingomonadales</taxon>
        <taxon>Sphingomonadaceae</taxon>
        <taxon>Sphingobium</taxon>
    </lineage>
</organism>
<proteinExistence type="predicted"/>
<evidence type="ECO:0000313" key="1">
    <source>
        <dbReference type="EMBL" id="RXR27519.1"/>
    </source>
</evidence>
<sequence length="172" mass="17868">MKSPFRFLAIAVAMMLLVPTVPLAQEPMRYLLRAGTSIPLVTAQPLSSKTHVKGDLVKLKTAADIMVDGHVVIPKGAEVVGQVVEARAKGAMGMNGKLALRPLYIRMGDDFVRMGGAVSEKGSVTAGAVIGLAVLSPGFTGRSAVIPEGTALEASVEHGIALSEVTLAVPRN</sequence>
<dbReference type="AlphaFoldDB" id="A0A4Q1KEV4"/>
<comment type="caution">
    <text evidence="1">The sequence shown here is derived from an EMBL/GenBank/DDBJ whole genome shotgun (WGS) entry which is preliminary data.</text>
</comment>
<evidence type="ECO:0000313" key="2">
    <source>
        <dbReference type="Proteomes" id="UP000290958"/>
    </source>
</evidence>